<feature type="binding site" evidence="6">
    <location>
        <position position="152"/>
    </location>
    <ligand>
        <name>Fe cation</name>
        <dbReference type="ChEBI" id="CHEBI:24875"/>
    </ligand>
</feature>
<dbReference type="GO" id="GO:0046872">
    <property type="term" value="F:metal ion binding"/>
    <property type="evidence" value="ECO:0007669"/>
    <property type="project" value="UniProtKB-KW"/>
</dbReference>
<comment type="cofactor">
    <cofactor evidence="6">
        <name>Fe(2+)</name>
        <dbReference type="ChEBI" id="CHEBI:29033"/>
    </cofactor>
    <text evidence="6">Binds 1 Fe(2+) ion.</text>
</comment>
<dbReference type="EMBL" id="LDQV01000024">
    <property type="protein sequence ID" value="KTR26377.1"/>
    <property type="molecule type" value="Genomic_DNA"/>
</dbReference>
<evidence type="ECO:0000313" key="10">
    <source>
        <dbReference type="Proteomes" id="UP000053797"/>
    </source>
</evidence>
<comment type="caution">
    <text evidence="7">The sequence shown here is derived from an EMBL/GenBank/DDBJ whole genome shotgun (WGS) entry which is preliminary data.</text>
</comment>
<dbReference type="GeneID" id="90837271"/>
<protein>
    <recommendedName>
        <fullName evidence="6">Peptide deformylase</fullName>
        <shortName evidence="6">PDF</shortName>
        <ecNumber evidence="6">3.5.1.88</ecNumber>
    </recommendedName>
    <alternativeName>
        <fullName evidence="6">Polypeptide deformylase</fullName>
    </alternativeName>
</protein>
<accession>A0A0V8GK57</accession>
<dbReference type="Proteomes" id="UP001387110">
    <property type="component" value="Unassembled WGS sequence"/>
</dbReference>
<dbReference type="SMR" id="A0A0V8GK57"/>
<dbReference type="EMBL" id="LNQL01000001">
    <property type="protein sequence ID" value="KSU50513.1"/>
    <property type="molecule type" value="Genomic_DNA"/>
</dbReference>
<evidence type="ECO:0000256" key="1">
    <source>
        <dbReference type="ARBA" id="ARBA00010759"/>
    </source>
</evidence>
<proteinExistence type="inferred from homology"/>
<evidence type="ECO:0000256" key="2">
    <source>
        <dbReference type="ARBA" id="ARBA00022723"/>
    </source>
</evidence>
<dbReference type="PANTHER" id="PTHR10458">
    <property type="entry name" value="PEPTIDE DEFORMYLASE"/>
    <property type="match status" value="1"/>
</dbReference>
<dbReference type="HAMAP" id="MF_00163">
    <property type="entry name" value="Pep_deformylase"/>
    <property type="match status" value="1"/>
</dbReference>
<dbReference type="EC" id="3.5.1.88" evidence="6"/>
<feature type="active site" evidence="6">
    <location>
        <position position="153"/>
    </location>
</feature>
<keyword evidence="2 6" id="KW-0479">Metal-binding</keyword>
<comment type="catalytic activity">
    <reaction evidence="6">
        <text>N-terminal N-formyl-L-methionyl-[peptide] + H2O = N-terminal L-methionyl-[peptide] + formate</text>
        <dbReference type="Rhea" id="RHEA:24420"/>
        <dbReference type="Rhea" id="RHEA-COMP:10639"/>
        <dbReference type="Rhea" id="RHEA-COMP:10640"/>
        <dbReference type="ChEBI" id="CHEBI:15377"/>
        <dbReference type="ChEBI" id="CHEBI:15740"/>
        <dbReference type="ChEBI" id="CHEBI:49298"/>
        <dbReference type="ChEBI" id="CHEBI:64731"/>
        <dbReference type="EC" id="3.5.1.88"/>
    </reaction>
</comment>
<dbReference type="Proteomes" id="UP000053797">
    <property type="component" value="Unassembled WGS sequence"/>
</dbReference>
<evidence type="ECO:0000256" key="3">
    <source>
        <dbReference type="ARBA" id="ARBA00022801"/>
    </source>
</evidence>
<dbReference type="GO" id="GO:0006412">
    <property type="term" value="P:translation"/>
    <property type="evidence" value="ECO:0007669"/>
    <property type="project" value="UniProtKB-UniRule"/>
</dbReference>
<dbReference type="Pfam" id="PF01327">
    <property type="entry name" value="Pep_deformylase"/>
    <property type="match status" value="1"/>
</dbReference>
<dbReference type="RefSeq" id="WP_023468853.1">
    <property type="nucleotide sequence ID" value="NZ_FMYN01000001.1"/>
</dbReference>
<dbReference type="GO" id="GO:0042586">
    <property type="term" value="F:peptide deformylase activity"/>
    <property type="evidence" value="ECO:0007669"/>
    <property type="project" value="UniProtKB-UniRule"/>
</dbReference>
<dbReference type="OrthoDB" id="9784988at2"/>
<dbReference type="InterPro" id="IPR036821">
    <property type="entry name" value="Peptide_deformylase_sf"/>
</dbReference>
<gene>
    <name evidence="6 9" type="primary">def</name>
    <name evidence="7" type="ORF">AS033_03785</name>
    <name evidence="8" type="ORF">RSA11_10225</name>
    <name evidence="9" type="ORF">SZL87_03470</name>
</gene>
<reference evidence="8 11" key="2">
    <citation type="journal article" date="2016" name="Front. Microbiol.">
        <title>Genomic Resource of Rice Seed Associated Bacteria.</title>
        <authorList>
            <person name="Midha S."/>
            <person name="Bansal K."/>
            <person name="Sharma S."/>
            <person name="Kumar N."/>
            <person name="Patil P.P."/>
            <person name="Chaudhry V."/>
            <person name="Patil P.B."/>
        </authorList>
    </citation>
    <scope>NUCLEOTIDE SEQUENCE [LARGE SCALE GENOMIC DNA]</scope>
    <source>
        <strain evidence="8 11">RSA11</strain>
    </source>
</reference>
<evidence type="ECO:0000313" key="8">
    <source>
        <dbReference type="EMBL" id="KTR26377.1"/>
    </source>
</evidence>
<keyword evidence="3 6" id="KW-0378">Hydrolase</keyword>
<dbReference type="SUPFAM" id="SSF56420">
    <property type="entry name" value="Peptide deformylase"/>
    <property type="match status" value="1"/>
</dbReference>
<keyword evidence="4 6" id="KW-0648">Protein biosynthesis</keyword>
<keyword evidence="12" id="KW-1185">Reference proteome</keyword>
<evidence type="ECO:0000256" key="5">
    <source>
        <dbReference type="ARBA" id="ARBA00023004"/>
    </source>
</evidence>
<organism evidence="7 10">
    <name type="scientific">Exiguobacterium indicum</name>
    <dbReference type="NCBI Taxonomy" id="296995"/>
    <lineage>
        <taxon>Bacteria</taxon>
        <taxon>Bacillati</taxon>
        <taxon>Bacillota</taxon>
        <taxon>Bacilli</taxon>
        <taxon>Bacillales</taxon>
        <taxon>Bacillales Family XII. Incertae Sedis</taxon>
        <taxon>Exiguobacterium</taxon>
    </lineage>
</organism>
<dbReference type="InterPro" id="IPR023635">
    <property type="entry name" value="Peptide_deformylase"/>
</dbReference>
<evidence type="ECO:0000256" key="6">
    <source>
        <dbReference type="HAMAP-Rule" id="MF_00163"/>
    </source>
</evidence>
<feature type="binding site" evidence="6">
    <location>
        <position position="109"/>
    </location>
    <ligand>
        <name>Fe cation</name>
        <dbReference type="ChEBI" id="CHEBI:24875"/>
    </ligand>
</feature>
<dbReference type="AlphaFoldDB" id="A0A0V8GK57"/>
<dbReference type="Gene3D" id="3.90.45.10">
    <property type="entry name" value="Peptide deformylase"/>
    <property type="match status" value="1"/>
</dbReference>
<name>A0A0V8GK57_9BACL</name>
<comment type="function">
    <text evidence="6">Removes the formyl group from the N-terminal Met of newly synthesized proteins. Requires at least a dipeptide for an efficient rate of reaction. N-terminal L-methionine is a prerequisite for activity but the enzyme has broad specificity at other positions.</text>
</comment>
<reference evidence="7 10" key="1">
    <citation type="journal article" date="2015" name="Int. J. Syst. Evol. Microbiol.">
        <title>Exiguobacterium enclense sp. nov., isolated from sediment.</title>
        <authorList>
            <person name="Dastager S.G."/>
            <person name="Mawlankar R."/>
            <person name="Sonalkar V.V."/>
            <person name="Thorat M.N."/>
            <person name="Mual P."/>
            <person name="Verma A."/>
            <person name="Krishnamurthi S."/>
            <person name="Tang S.K."/>
            <person name="Li W.J."/>
        </authorList>
    </citation>
    <scope>NUCLEOTIDE SEQUENCE [LARGE SCALE GENOMIC DNA]</scope>
    <source>
        <strain evidence="7 10">NIO-1109</strain>
    </source>
</reference>
<evidence type="ECO:0000313" key="11">
    <source>
        <dbReference type="Proteomes" id="UP000072605"/>
    </source>
</evidence>
<sequence>MITMNEIVREDVPALHERSVEVTFPLSDEDKETMRLMREFLANSQDDEIAKKYDLRSGIGLAAPQIGVNKRMFAIRLPDGDDLLEFGIYNPKIISHSVEQTYLTGGEGCLSVDREVEGHVPRYMRITLTGIDHNGNPVKLRLKGMKAIVCQHEYDHLDGVMFYDRIDKKEPFKEYGPAT</sequence>
<dbReference type="FunFam" id="3.90.45.10:FF:000002">
    <property type="entry name" value="Peptide deformylase"/>
    <property type="match status" value="1"/>
</dbReference>
<dbReference type="PANTHER" id="PTHR10458:SF8">
    <property type="entry name" value="PEPTIDE DEFORMYLASE 2"/>
    <property type="match status" value="1"/>
</dbReference>
<keyword evidence="5 6" id="KW-0408">Iron</keyword>
<evidence type="ECO:0000256" key="4">
    <source>
        <dbReference type="ARBA" id="ARBA00022917"/>
    </source>
</evidence>
<dbReference type="EMBL" id="JBAWKY010000001">
    <property type="protein sequence ID" value="MEI4461484.1"/>
    <property type="molecule type" value="Genomic_DNA"/>
</dbReference>
<dbReference type="NCBIfam" id="TIGR00079">
    <property type="entry name" value="pept_deformyl"/>
    <property type="match status" value="1"/>
</dbReference>
<feature type="binding site" evidence="6">
    <location>
        <position position="156"/>
    </location>
    <ligand>
        <name>Fe cation</name>
        <dbReference type="ChEBI" id="CHEBI:24875"/>
    </ligand>
</feature>
<evidence type="ECO:0000313" key="7">
    <source>
        <dbReference type="EMBL" id="KSU50513.1"/>
    </source>
</evidence>
<dbReference type="CDD" id="cd00487">
    <property type="entry name" value="Pep_deformylase"/>
    <property type="match status" value="1"/>
</dbReference>
<reference evidence="9 12" key="3">
    <citation type="submission" date="2023-12" db="EMBL/GenBank/DDBJ databases">
        <authorList>
            <person name="Easwaran N."/>
            <person name="Lazarus H.P.S."/>
        </authorList>
    </citation>
    <scope>NUCLEOTIDE SEQUENCE [LARGE SCALE GENOMIC DNA]</scope>
    <source>
        <strain evidence="9 12">VIT-2023</strain>
    </source>
</reference>
<evidence type="ECO:0000313" key="12">
    <source>
        <dbReference type="Proteomes" id="UP001387110"/>
    </source>
</evidence>
<dbReference type="Proteomes" id="UP000072605">
    <property type="component" value="Unassembled WGS sequence"/>
</dbReference>
<comment type="similarity">
    <text evidence="1 6">Belongs to the polypeptide deformylase family.</text>
</comment>
<dbReference type="PRINTS" id="PR01576">
    <property type="entry name" value="PDEFORMYLASE"/>
</dbReference>
<evidence type="ECO:0000313" key="9">
    <source>
        <dbReference type="EMBL" id="MEI4461484.1"/>
    </source>
</evidence>